<reference evidence="1 2" key="1">
    <citation type="submission" date="2015-09" db="EMBL/GenBank/DDBJ databases">
        <title>Draft genome of the scarab beetle Oryctes borbonicus.</title>
        <authorList>
            <person name="Meyer J.M."/>
            <person name="Markov G.V."/>
            <person name="Baskaran P."/>
            <person name="Herrmann M."/>
            <person name="Sommer R.J."/>
            <person name="Roedelsperger C."/>
        </authorList>
    </citation>
    <scope>NUCLEOTIDE SEQUENCE [LARGE SCALE GENOMIC DNA]</scope>
    <source>
        <strain evidence="1">OB123</strain>
        <tissue evidence="1">Whole animal</tissue>
    </source>
</reference>
<proteinExistence type="predicted"/>
<gene>
    <name evidence="1" type="ORF">AMK59_7363</name>
</gene>
<dbReference type="EMBL" id="LJIG01022562">
    <property type="protein sequence ID" value="KRT79911.1"/>
    <property type="molecule type" value="Genomic_DNA"/>
</dbReference>
<accession>A0A0T6AZ62</accession>
<dbReference type="Proteomes" id="UP000051574">
    <property type="component" value="Unassembled WGS sequence"/>
</dbReference>
<comment type="caution">
    <text evidence="1">The sequence shown here is derived from an EMBL/GenBank/DDBJ whole genome shotgun (WGS) entry which is preliminary data.</text>
</comment>
<dbReference type="SUPFAM" id="SSF50978">
    <property type="entry name" value="WD40 repeat-like"/>
    <property type="match status" value="1"/>
</dbReference>
<name>A0A0T6AZ62_9SCAR</name>
<dbReference type="InterPro" id="IPR036322">
    <property type="entry name" value="WD40_repeat_dom_sf"/>
</dbReference>
<dbReference type="AlphaFoldDB" id="A0A0T6AZ62"/>
<keyword evidence="2" id="KW-1185">Reference proteome</keyword>
<dbReference type="OrthoDB" id="8195041at2759"/>
<evidence type="ECO:0000313" key="2">
    <source>
        <dbReference type="Proteomes" id="UP000051574"/>
    </source>
</evidence>
<sequence length="586" mass="68471">MTSKNVLDINQTLYSNILKRIFRHDLYINTFNTAQKIKEGNPTLNDFTTDVETLNISLPYPVSEPRDIENVIDNCNKPVLDKEKYNGRIESFLSRYKKDKRRVTKKYVKETKYGSLPKYLFDLAVENIKDPDTYFEGNYNWYYTGGILDKCRMLGEEYLIFADHGNVLSLRNATGKGFSVKIDGLDESPIFNINTNCNGNPIVCLRQRHKIYAMQLNLTDDEINLILLTSKTSPTVPFIDVKYHNGEVSFLDLNRQLSIEYIEEKKCEEFTLKSTTESNLFGQIEYKDDNTLITLDRNSMRIFDKRSKEEKVHIYKNNCFNCDELCIFTLSKDPNYIFMSSRHNILKLDLRQLDIVKTWSHMLAYPPSMMKIEDYNSNELIFVSSHSYKDRVVLLSHGDESNLVQLVPNNIDTWNKCNRIYNFNLFNNNVMRLKYSTIGISLFQNYEGLDLYTCNSVGDVFKNTIFHSDNSSSTEPLQHINKWINSLSYKPKELIISHVREFSHVKDILDKPEKNTTLDRYTQPNKKRLDFISDMTLEDVDMAAIWLSEERPKDEDLLPSTSTLVKVTEWLNQHDDEISEEDVKIK</sequence>
<organism evidence="1 2">
    <name type="scientific">Oryctes borbonicus</name>
    <dbReference type="NCBI Taxonomy" id="1629725"/>
    <lineage>
        <taxon>Eukaryota</taxon>
        <taxon>Metazoa</taxon>
        <taxon>Ecdysozoa</taxon>
        <taxon>Arthropoda</taxon>
        <taxon>Hexapoda</taxon>
        <taxon>Insecta</taxon>
        <taxon>Pterygota</taxon>
        <taxon>Neoptera</taxon>
        <taxon>Endopterygota</taxon>
        <taxon>Coleoptera</taxon>
        <taxon>Polyphaga</taxon>
        <taxon>Scarabaeiformia</taxon>
        <taxon>Scarabaeidae</taxon>
        <taxon>Dynastinae</taxon>
        <taxon>Oryctes</taxon>
    </lineage>
</organism>
<evidence type="ECO:0000313" key="1">
    <source>
        <dbReference type="EMBL" id="KRT79911.1"/>
    </source>
</evidence>
<protein>
    <submittedName>
        <fullName evidence="1">Uncharacterized protein</fullName>
    </submittedName>
</protein>